<feature type="compositionally biased region" description="Low complexity" evidence="8">
    <location>
        <begin position="195"/>
        <end position="209"/>
    </location>
</feature>
<evidence type="ECO:0000256" key="7">
    <source>
        <dbReference type="ARBA" id="ARBA00023242"/>
    </source>
</evidence>
<comment type="subcellular location">
    <subcellularLocation>
        <location evidence="1">Nucleus</location>
        <location evidence="1">Nucleolus</location>
    </subcellularLocation>
</comment>
<evidence type="ECO:0000256" key="5">
    <source>
        <dbReference type="ARBA" id="ARBA00022552"/>
    </source>
</evidence>
<organism evidence="9 10">
    <name type="scientific">Carpediemonas membranifera</name>
    <dbReference type="NCBI Taxonomy" id="201153"/>
    <lineage>
        <taxon>Eukaryota</taxon>
        <taxon>Metamonada</taxon>
        <taxon>Carpediemonas-like organisms</taxon>
        <taxon>Carpediemonas</taxon>
    </lineage>
</organism>
<feature type="compositionally biased region" description="Acidic residues" evidence="8">
    <location>
        <begin position="167"/>
        <end position="184"/>
    </location>
</feature>
<feature type="compositionally biased region" description="Basic residues" evidence="8">
    <location>
        <begin position="9"/>
        <end position="21"/>
    </location>
</feature>
<accession>A0A8J6B307</accession>
<evidence type="ECO:0000256" key="4">
    <source>
        <dbReference type="ARBA" id="ARBA00019827"/>
    </source>
</evidence>
<dbReference type="Proteomes" id="UP000717585">
    <property type="component" value="Unassembled WGS sequence"/>
</dbReference>
<evidence type="ECO:0000313" key="9">
    <source>
        <dbReference type="EMBL" id="KAG9391859.1"/>
    </source>
</evidence>
<comment type="similarity">
    <text evidence="2">Belongs to the EFG1 family.</text>
</comment>
<dbReference type="InterPro" id="IPR050786">
    <property type="entry name" value="EFG1_rRNA-proc"/>
</dbReference>
<feature type="region of interest" description="Disordered" evidence="8">
    <location>
        <begin position="159"/>
        <end position="209"/>
    </location>
</feature>
<evidence type="ECO:0000256" key="6">
    <source>
        <dbReference type="ARBA" id="ARBA00023054"/>
    </source>
</evidence>
<keyword evidence="7" id="KW-0539">Nucleus</keyword>
<evidence type="ECO:0000256" key="3">
    <source>
        <dbReference type="ARBA" id="ARBA00018689"/>
    </source>
</evidence>
<name>A0A8J6B307_9EUKA</name>
<dbReference type="PANTHER" id="PTHR33911">
    <property type="entry name" value="RRNA-PROCESSING PROTEIN EFG1"/>
    <property type="match status" value="1"/>
</dbReference>
<evidence type="ECO:0000256" key="1">
    <source>
        <dbReference type="ARBA" id="ARBA00004604"/>
    </source>
</evidence>
<reference evidence="9" key="1">
    <citation type="submission" date="2021-05" db="EMBL/GenBank/DDBJ databases">
        <title>A free-living protist that lacks canonical eukaryotic 1 DNA replication and segregation systems.</title>
        <authorList>
            <person name="Salas-Leiva D.E."/>
            <person name="Tromer E.C."/>
            <person name="Curtis B.A."/>
            <person name="Jerlstrom-Hultqvist J."/>
            <person name="Kolisko M."/>
            <person name="Yi Z."/>
            <person name="Salas-Leiva J.S."/>
            <person name="Gallot-Lavallee L."/>
            <person name="Kops G.J.P.L."/>
            <person name="Archibald J.M."/>
            <person name="Simpson A.G.B."/>
            <person name="Roger A.J."/>
        </authorList>
    </citation>
    <scope>NUCLEOTIDE SEQUENCE</scope>
    <source>
        <strain evidence="9">BICM</strain>
    </source>
</reference>
<dbReference type="GO" id="GO:0030688">
    <property type="term" value="C:preribosome, small subunit precursor"/>
    <property type="evidence" value="ECO:0007669"/>
    <property type="project" value="TreeGrafter"/>
</dbReference>
<dbReference type="PANTHER" id="PTHR33911:SF1">
    <property type="entry name" value="RRNA-PROCESSING PROTEIN EFG1"/>
    <property type="match status" value="1"/>
</dbReference>
<comment type="caution">
    <text evidence="9">The sequence shown here is derived from an EMBL/GenBank/DDBJ whole genome shotgun (WGS) entry which is preliminary data.</text>
</comment>
<dbReference type="AlphaFoldDB" id="A0A8J6B307"/>
<keyword evidence="6" id="KW-0175">Coiled coil</keyword>
<evidence type="ECO:0000256" key="2">
    <source>
        <dbReference type="ARBA" id="ARBA00006916"/>
    </source>
</evidence>
<keyword evidence="10" id="KW-1185">Reference proteome</keyword>
<proteinExistence type="inferred from homology"/>
<dbReference type="EMBL" id="JAHDYR010000048">
    <property type="protein sequence ID" value="KAG9391859.1"/>
    <property type="molecule type" value="Genomic_DNA"/>
</dbReference>
<dbReference type="Pfam" id="PF10153">
    <property type="entry name" value="Efg1"/>
    <property type="match status" value="1"/>
</dbReference>
<sequence>MATETAKTLKAKRQSLKRLRRKLGDAEESQRKKIEQQLGDIEKKLKLRHVELTKQKATKKKFKDLRFVERTKVKRSIEKTKKNLEAAVLKFQSLDDDDDTAKQAAIAELVRLKEEGAVLDSQLTYVELFPEDENYLPLFGKLSFDKLAQRKEIMDRLCEQQKAKEVQEDEDEEESVSDEEVEAETEPHQPAETPESGSESSESSGSESD</sequence>
<dbReference type="GO" id="GO:0000462">
    <property type="term" value="P:maturation of SSU-rRNA from tricistronic rRNA transcript (SSU-rRNA, 5.8S rRNA, LSU-rRNA)"/>
    <property type="evidence" value="ECO:0007669"/>
    <property type="project" value="TreeGrafter"/>
</dbReference>
<dbReference type="GO" id="GO:0005730">
    <property type="term" value="C:nucleolus"/>
    <property type="evidence" value="ECO:0007669"/>
    <property type="project" value="UniProtKB-SubCell"/>
</dbReference>
<gene>
    <name evidence="9" type="ORF">J8273_6872</name>
</gene>
<protein>
    <recommendedName>
        <fullName evidence="3">rRNA-processing protein EFG1</fullName>
    </recommendedName>
    <alternativeName>
        <fullName evidence="4">rRNA-processing protein efg1</fullName>
    </alternativeName>
</protein>
<feature type="region of interest" description="Disordered" evidence="8">
    <location>
        <begin position="1"/>
        <end position="30"/>
    </location>
</feature>
<evidence type="ECO:0000313" key="10">
    <source>
        <dbReference type="Proteomes" id="UP000717585"/>
    </source>
</evidence>
<dbReference type="InterPro" id="IPR019310">
    <property type="entry name" value="Efg1"/>
</dbReference>
<keyword evidence="5" id="KW-0698">rRNA processing</keyword>
<evidence type="ECO:0000256" key="8">
    <source>
        <dbReference type="SAM" id="MobiDB-lite"/>
    </source>
</evidence>